<organism evidence="1">
    <name type="scientific">White spot syndrome virus</name>
    <dbReference type="NCBI Taxonomy" id="342409"/>
    <lineage>
        <taxon>Viruses</taxon>
        <taxon>Viruses incertae sedis</taxon>
        <taxon>Naldaviricetes</taxon>
        <taxon>Nimaviridae</taxon>
        <taxon>Whispovirus</taxon>
    </lineage>
</organism>
<reference evidence="1" key="1">
    <citation type="journal article" date="2018" name="Aquaculture">
        <title>Complete genome sequence of a white spot syndrome virus associated with a disease incursion in Australia.</title>
        <authorList>
            <person name="Oakey J."/>
            <person name="Smith C.S."/>
        </authorList>
    </citation>
    <scope>NUCLEOTIDE SEQUENCE [LARGE SCALE GENOMIC DNA]</scope>
    <source>
        <strain evidence="1">WSSV-AU</strain>
    </source>
</reference>
<evidence type="ECO:0000313" key="1">
    <source>
        <dbReference type="EMBL" id="ATU83679.1"/>
    </source>
</evidence>
<protein>
    <submittedName>
        <fullName evidence="1">ORF1057</fullName>
    </submittedName>
</protein>
<dbReference type="PROSITE" id="PS51257">
    <property type="entry name" value="PROKAR_LIPOPROTEIN"/>
    <property type="match status" value="1"/>
</dbReference>
<dbReference type="EMBL" id="MF768985">
    <property type="protein sequence ID" value="ATU83679.1"/>
    <property type="molecule type" value="Genomic_DNA"/>
</dbReference>
<sequence>MQRFSPLLRLLLLPWLREWFASDLLLAAATAAASCTDQVCLMFLPLRSALLYTQIGTKNTLFPEIYDIISCFCVGEMPKYGLLTSANWIKQDDKPVY</sequence>
<dbReference type="Proteomes" id="UP000267516">
    <property type="component" value="Segment"/>
</dbReference>
<proteinExistence type="predicted"/>
<accession>A0A2D3I5L3</accession>
<name>A0A2D3I5L3_9VIRU</name>